<keyword evidence="2" id="KW-0732">Signal</keyword>
<organism evidence="3">
    <name type="scientific">Anopheles marajoara</name>
    <dbReference type="NCBI Taxonomy" id="58244"/>
    <lineage>
        <taxon>Eukaryota</taxon>
        <taxon>Metazoa</taxon>
        <taxon>Ecdysozoa</taxon>
        <taxon>Arthropoda</taxon>
        <taxon>Hexapoda</taxon>
        <taxon>Insecta</taxon>
        <taxon>Pterygota</taxon>
        <taxon>Neoptera</taxon>
        <taxon>Endopterygota</taxon>
        <taxon>Diptera</taxon>
        <taxon>Nematocera</taxon>
        <taxon>Culicoidea</taxon>
        <taxon>Culicidae</taxon>
        <taxon>Anophelinae</taxon>
        <taxon>Anopheles</taxon>
    </lineage>
</organism>
<evidence type="ECO:0000256" key="2">
    <source>
        <dbReference type="SAM" id="SignalP"/>
    </source>
</evidence>
<dbReference type="EMBL" id="GGFJ01013397">
    <property type="protein sequence ID" value="MBW62538.1"/>
    <property type="molecule type" value="Transcribed_RNA"/>
</dbReference>
<feature type="compositionally biased region" description="Basic residues" evidence="1">
    <location>
        <begin position="32"/>
        <end position="41"/>
    </location>
</feature>
<evidence type="ECO:0000313" key="3">
    <source>
        <dbReference type="EMBL" id="MBW62538.1"/>
    </source>
</evidence>
<name>A0A2M4CC53_9DIPT</name>
<feature type="signal peptide" evidence="2">
    <location>
        <begin position="1"/>
        <end position="16"/>
    </location>
</feature>
<accession>A0A2M4CC53</accession>
<reference evidence="3" key="1">
    <citation type="submission" date="2018-01" db="EMBL/GenBank/DDBJ databases">
        <title>An insight into the sialome of Amazonian anophelines.</title>
        <authorList>
            <person name="Ribeiro J.M."/>
            <person name="Scarpassa V."/>
            <person name="Calvo E."/>
        </authorList>
    </citation>
    <scope>NUCLEOTIDE SEQUENCE</scope>
    <source>
        <tissue evidence="3">Salivary glands</tissue>
    </source>
</reference>
<evidence type="ECO:0000256" key="1">
    <source>
        <dbReference type="SAM" id="MobiDB-lite"/>
    </source>
</evidence>
<dbReference type="AlphaFoldDB" id="A0A2M4CC53"/>
<protein>
    <submittedName>
        <fullName evidence="3">Putative secreted protein</fullName>
    </submittedName>
</protein>
<proteinExistence type="predicted"/>
<sequence>MLLLLLLLVLVSRSHRRLLLSLHLRLSRVNARSKPRFKRVSTGRTAAAPPPPPHPVTRNSLSPNARASPPREVRWKKTELIII</sequence>
<feature type="chain" id="PRO_5014766437" evidence="2">
    <location>
        <begin position="17"/>
        <end position="83"/>
    </location>
</feature>
<feature type="region of interest" description="Disordered" evidence="1">
    <location>
        <begin position="32"/>
        <end position="71"/>
    </location>
</feature>